<gene>
    <name evidence="2" type="ORF">DPX16_1303</name>
</gene>
<evidence type="ECO:0000313" key="2">
    <source>
        <dbReference type="EMBL" id="ROL42118.1"/>
    </source>
</evidence>
<dbReference type="AlphaFoldDB" id="A0A3N0Y8P7"/>
<sequence length="134" mass="16512">MSAVRDMYEGLDFGNMTESEQRRHRNIQLNQHPDVLFRVYRRGHLHVLLFRPTDGLQWMRLFRDRHEHLFAQWTIRHRQIRDVISVSGQMEELEGFCDRFIQHLQGFQDNDDEIEELRARIRELELENRRLREQ</sequence>
<reference evidence="2 3" key="1">
    <citation type="submission" date="2018-10" db="EMBL/GenBank/DDBJ databases">
        <title>Genome assembly for a Yunnan-Guizhou Plateau 3E fish, Anabarilius grahami (Regan), and its evolutionary and genetic applications.</title>
        <authorList>
            <person name="Jiang W."/>
        </authorList>
    </citation>
    <scope>NUCLEOTIDE SEQUENCE [LARGE SCALE GENOMIC DNA]</scope>
    <source>
        <strain evidence="2">AG-KIZ</strain>
        <tissue evidence="2">Muscle</tissue>
    </source>
</reference>
<protein>
    <submittedName>
        <fullName evidence="2">Uncharacterized protein</fullName>
    </submittedName>
</protein>
<accession>A0A3N0Y8P7</accession>
<keyword evidence="1" id="KW-0175">Coiled coil</keyword>
<feature type="coiled-coil region" evidence="1">
    <location>
        <begin position="107"/>
        <end position="134"/>
    </location>
</feature>
<name>A0A3N0Y8P7_ANAGA</name>
<evidence type="ECO:0000313" key="3">
    <source>
        <dbReference type="Proteomes" id="UP000281406"/>
    </source>
</evidence>
<dbReference type="Proteomes" id="UP000281406">
    <property type="component" value="Unassembled WGS sequence"/>
</dbReference>
<evidence type="ECO:0000256" key="1">
    <source>
        <dbReference type="SAM" id="Coils"/>
    </source>
</evidence>
<organism evidence="2 3">
    <name type="scientific">Anabarilius grahami</name>
    <name type="common">Kanglang fish</name>
    <name type="synonym">Barilius grahami</name>
    <dbReference type="NCBI Taxonomy" id="495550"/>
    <lineage>
        <taxon>Eukaryota</taxon>
        <taxon>Metazoa</taxon>
        <taxon>Chordata</taxon>
        <taxon>Craniata</taxon>
        <taxon>Vertebrata</taxon>
        <taxon>Euteleostomi</taxon>
        <taxon>Actinopterygii</taxon>
        <taxon>Neopterygii</taxon>
        <taxon>Teleostei</taxon>
        <taxon>Ostariophysi</taxon>
        <taxon>Cypriniformes</taxon>
        <taxon>Xenocyprididae</taxon>
        <taxon>Xenocypridinae</taxon>
        <taxon>Xenocypridinae incertae sedis</taxon>
        <taxon>Anabarilius</taxon>
    </lineage>
</organism>
<keyword evidence="3" id="KW-1185">Reference proteome</keyword>
<proteinExistence type="predicted"/>
<dbReference type="OrthoDB" id="8953156at2759"/>
<dbReference type="EMBL" id="RJVU01050255">
    <property type="protein sequence ID" value="ROL42118.1"/>
    <property type="molecule type" value="Genomic_DNA"/>
</dbReference>
<comment type="caution">
    <text evidence="2">The sequence shown here is derived from an EMBL/GenBank/DDBJ whole genome shotgun (WGS) entry which is preliminary data.</text>
</comment>